<evidence type="ECO:0000313" key="9">
    <source>
        <dbReference type="EMBL" id="KHS50730.1"/>
    </source>
</evidence>
<organism evidence="9 10">
    <name type="scientific">Brevibacterium linens</name>
    <dbReference type="NCBI Taxonomy" id="1703"/>
    <lineage>
        <taxon>Bacteria</taxon>
        <taxon>Bacillati</taxon>
        <taxon>Actinomycetota</taxon>
        <taxon>Actinomycetes</taxon>
        <taxon>Micrococcales</taxon>
        <taxon>Brevibacteriaceae</taxon>
        <taxon>Brevibacterium</taxon>
    </lineage>
</organism>
<dbReference type="SUPFAM" id="SSF53187">
    <property type="entry name" value="Zn-dependent exopeptidases"/>
    <property type="match status" value="1"/>
</dbReference>
<keyword evidence="4" id="KW-0479">Metal-binding</keyword>
<dbReference type="SUPFAM" id="SSF55031">
    <property type="entry name" value="Bacterial exopeptidase dimerisation domain"/>
    <property type="match status" value="1"/>
</dbReference>
<keyword evidence="5" id="KW-0378">Hydrolase</keyword>
<dbReference type="EMBL" id="JTJZ01000022">
    <property type="protein sequence ID" value="KHS50730.1"/>
    <property type="molecule type" value="Genomic_DNA"/>
</dbReference>
<comment type="similarity">
    <text evidence="3">Belongs to the peptidase M20A family.</text>
</comment>
<comment type="cofactor">
    <cofactor evidence="2">
        <name>Zn(2+)</name>
        <dbReference type="ChEBI" id="CHEBI:29105"/>
    </cofactor>
</comment>
<feature type="domain" description="Peptidase M20 dimerisation" evidence="8">
    <location>
        <begin position="204"/>
        <end position="310"/>
    </location>
</feature>
<dbReference type="AlphaFoldDB" id="A0A0B9AN45"/>
<name>A0A0B9AN45_BRELN</name>
<dbReference type="Gene3D" id="3.40.630.10">
    <property type="entry name" value="Zn peptidases"/>
    <property type="match status" value="1"/>
</dbReference>
<gene>
    <name evidence="9" type="ORF">AE0388_2802</name>
</gene>
<dbReference type="PANTHER" id="PTHR43808:SF25">
    <property type="entry name" value="PEPTIDASE M20 DIMERISATION DOMAIN-CONTAINING PROTEIN"/>
    <property type="match status" value="1"/>
</dbReference>
<dbReference type="PATRIC" id="fig|1703.6.peg.2750"/>
<evidence type="ECO:0000256" key="4">
    <source>
        <dbReference type="ARBA" id="ARBA00022723"/>
    </source>
</evidence>
<comment type="caution">
    <text evidence="9">The sequence shown here is derived from an EMBL/GenBank/DDBJ whole genome shotgun (WGS) entry which is preliminary data.</text>
</comment>
<dbReference type="RefSeq" id="WP_039211474.1">
    <property type="nucleotide sequence ID" value="NZ_JTJZ01000022.1"/>
</dbReference>
<dbReference type="OrthoDB" id="7055905at2"/>
<dbReference type="InterPro" id="IPR036264">
    <property type="entry name" value="Bact_exopeptidase_dim_dom"/>
</dbReference>
<dbReference type="Proteomes" id="UP000031488">
    <property type="component" value="Unassembled WGS sequence"/>
</dbReference>
<dbReference type="PANTHER" id="PTHR43808">
    <property type="entry name" value="ACETYLORNITHINE DEACETYLASE"/>
    <property type="match status" value="1"/>
</dbReference>
<dbReference type="NCBIfam" id="NF005306">
    <property type="entry name" value="PRK06837.1"/>
    <property type="match status" value="1"/>
</dbReference>
<dbReference type="CDD" id="cd03895">
    <property type="entry name" value="M20_ArgE_DapE-like"/>
    <property type="match status" value="1"/>
</dbReference>
<dbReference type="InterPro" id="IPR050072">
    <property type="entry name" value="Peptidase_M20A"/>
</dbReference>
<evidence type="ECO:0000256" key="1">
    <source>
        <dbReference type="ARBA" id="ARBA00001941"/>
    </source>
</evidence>
<dbReference type="Pfam" id="PF07687">
    <property type="entry name" value="M20_dimer"/>
    <property type="match status" value="1"/>
</dbReference>
<evidence type="ECO:0000256" key="5">
    <source>
        <dbReference type="ARBA" id="ARBA00022801"/>
    </source>
</evidence>
<protein>
    <submittedName>
        <fullName evidence="9">Acetylornithine deacetylase or succinyl-diaminopimelate desuccinylase</fullName>
    </submittedName>
</protein>
<accession>A0A0B9AN45</accession>
<reference evidence="9 10" key="1">
    <citation type="submission" date="2014-11" db="EMBL/GenBank/DDBJ databases">
        <title>Draft Genome Sequence of Brevibacterium linens AE038-8.</title>
        <authorList>
            <person name="Maizel D."/>
            <person name="Utturkar S.M."/>
            <person name="Brown S.D."/>
            <person name="Ferrero M."/>
            <person name="Rosen B.P."/>
        </authorList>
    </citation>
    <scope>NUCLEOTIDE SEQUENCE [LARGE SCALE GENOMIC DNA]</scope>
    <source>
        <strain evidence="9 10">AE038-8</strain>
    </source>
</reference>
<keyword evidence="6" id="KW-0862">Zinc</keyword>
<evidence type="ECO:0000256" key="3">
    <source>
        <dbReference type="ARBA" id="ARBA00006247"/>
    </source>
</evidence>
<dbReference type="InterPro" id="IPR033687">
    <property type="entry name" value="YodQ-like"/>
</dbReference>
<dbReference type="GO" id="GO:0046872">
    <property type="term" value="F:metal ion binding"/>
    <property type="evidence" value="ECO:0007669"/>
    <property type="project" value="UniProtKB-KW"/>
</dbReference>
<evidence type="ECO:0000256" key="6">
    <source>
        <dbReference type="ARBA" id="ARBA00022833"/>
    </source>
</evidence>
<dbReference type="InterPro" id="IPR002933">
    <property type="entry name" value="Peptidase_M20"/>
</dbReference>
<evidence type="ECO:0000256" key="7">
    <source>
        <dbReference type="ARBA" id="ARBA00023285"/>
    </source>
</evidence>
<dbReference type="NCBIfam" id="TIGR01910">
    <property type="entry name" value="DapE-ArgE"/>
    <property type="match status" value="1"/>
</dbReference>
<dbReference type="GO" id="GO:0016787">
    <property type="term" value="F:hydrolase activity"/>
    <property type="evidence" value="ECO:0007669"/>
    <property type="project" value="UniProtKB-KW"/>
</dbReference>
<sequence>MNREVAQAITDAVDNAFDRQLEFTGDLIRCPSVRGSEAAIQDRMEQEFADRGLETDRWRIDEEDIEDHVGFGPMTVPYDEDFNIVGSYRPAVSQGRSLIRQGHVDVVPTGPLENWTTPPFEPRVEDGWLYGRGAGDMKAGLAANLFAFDAITAAGFSPAAPIHLQSVVEEESTGNGALSALLRGYTGDAVLIPEPEENALVRTNVGVIWFTVRVEGKPSHVREMSKGFNAFDATNDVIADLRTLEADWNGQKDRYPGFEDVDHPINFNVGEISGGDWPSSVPSWCEISVRAAIYPGIDPEQAWEEIQEHVWHASNARRGQDSRLPRLERTGFFAAGYRLDEGGEAEAVLGSAHRDVFGQPLRSFSTPGYLDGRVYTNYGSMPTLTYGPRSLDIHAFDERVHIESVRNITKTIALFIAEWCGLKPLK</sequence>
<evidence type="ECO:0000259" key="8">
    <source>
        <dbReference type="Pfam" id="PF07687"/>
    </source>
</evidence>
<comment type="cofactor">
    <cofactor evidence="1">
        <name>Co(2+)</name>
        <dbReference type="ChEBI" id="CHEBI:48828"/>
    </cofactor>
</comment>
<proteinExistence type="inferred from homology"/>
<evidence type="ECO:0000313" key="10">
    <source>
        <dbReference type="Proteomes" id="UP000031488"/>
    </source>
</evidence>
<evidence type="ECO:0000256" key="2">
    <source>
        <dbReference type="ARBA" id="ARBA00001947"/>
    </source>
</evidence>
<dbReference type="InterPro" id="IPR010182">
    <property type="entry name" value="ArgE/DapE"/>
</dbReference>
<dbReference type="Pfam" id="PF01546">
    <property type="entry name" value="Peptidase_M20"/>
    <property type="match status" value="1"/>
</dbReference>
<keyword evidence="7" id="KW-0170">Cobalt</keyword>
<dbReference type="Gene3D" id="3.30.70.360">
    <property type="match status" value="1"/>
</dbReference>
<dbReference type="InterPro" id="IPR011650">
    <property type="entry name" value="Peptidase_M20_dimer"/>
</dbReference>
<keyword evidence="10" id="KW-1185">Reference proteome</keyword>